<dbReference type="InterPro" id="IPR036390">
    <property type="entry name" value="WH_DNA-bd_sf"/>
</dbReference>
<dbReference type="SMART" id="SM00346">
    <property type="entry name" value="HTH_ICLR"/>
    <property type="match status" value="1"/>
</dbReference>
<keyword evidence="3" id="KW-0804">Transcription</keyword>
<evidence type="ECO:0000259" key="5">
    <source>
        <dbReference type="PROSITE" id="PS51078"/>
    </source>
</evidence>
<keyword evidence="2" id="KW-0238">DNA-binding</keyword>
<dbReference type="InterPro" id="IPR029016">
    <property type="entry name" value="GAF-like_dom_sf"/>
</dbReference>
<evidence type="ECO:0000256" key="1">
    <source>
        <dbReference type="ARBA" id="ARBA00023015"/>
    </source>
</evidence>
<dbReference type="EMBL" id="JBBUTF010000030">
    <property type="protein sequence ID" value="MEK8028782.1"/>
    <property type="molecule type" value="Genomic_DNA"/>
</dbReference>
<name>A0ABU9BFQ0_9BURK</name>
<evidence type="ECO:0000313" key="7">
    <source>
        <dbReference type="Proteomes" id="UP001368500"/>
    </source>
</evidence>
<gene>
    <name evidence="6" type="ORF">AACH11_22710</name>
</gene>
<accession>A0ABU9BFQ0</accession>
<proteinExistence type="predicted"/>
<dbReference type="Gene3D" id="3.30.450.40">
    <property type="match status" value="1"/>
</dbReference>
<keyword evidence="7" id="KW-1185">Reference proteome</keyword>
<dbReference type="InterPro" id="IPR005471">
    <property type="entry name" value="Tscrpt_reg_IclR_N"/>
</dbReference>
<dbReference type="PANTHER" id="PTHR30136">
    <property type="entry name" value="HELIX-TURN-HELIX TRANSCRIPTIONAL REGULATOR, ICLR FAMILY"/>
    <property type="match status" value="1"/>
</dbReference>
<evidence type="ECO:0000256" key="2">
    <source>
        <dbReference type="ARBA" id="ARBA00023125"/>
    </source>
</evidence>
<evidence type="ECO:0000259" key="4">
    <source>
        <dbReference type="PROSITE" id="PS51077"/>
    </source>
</evidence>
<dbReference type="PROSITE" id="PS51078">
    <property type="entry name" value="ICLR_ED"/>
    <property type="match status" value="1"/>
</dbReference>
<evidence type="ECO:0000256" key="3">
    <source>
        <dbReference type="ARBA" id="ARBA00023163"/>
    </source>
</evidence>
<dbReference type="Pfam" id="PF01614">
    <property type="entry name" value="IclR_C"/>
    <property type="match status" value="1"/>
</dbReference>
<evidence type="ECO:0000313" key="6">
    <source>
        <dbReference type="EMBL" id="MEK8028782.1"/>
    </source>
</evidence>
<keyword evidence="1" id="KW-0805">Transcription regulation</keyword>
<dbReference type="SUPFAM" id="SSF55781">
    <property type="entry name" value="GAF domain-like"/>
    <property type="match status" value="1"/>
</dbReference>
<comment type="caution">
    <text evidence="6">The sequence shown here is derived from an EMBL/GenBank/DDBJ whole genome shotgun (WGS) entry which is preliminary data.</text>
</comment>
<dbReference type="Gene3D" id="1.10.10.10">
    <property type="entry name" value="Winged helix-like DNA-binding domain superfamily/Winged helix DNA-binding domain"/>
    <property type="match status" value="1"/>
</dbReference>
<sequence>MDVLPLANPEPSGRVAAASDVVSPPVAEAIRPQLVERIARLLAAVSRQGAAGARLKELALDTGIARPTVHRLLGELAAVGYVQQQPDRRWVLGPALFALGLAAPTPIHDLHAVRRIAQGLADACGDVVYVALRRLDGVHYLLRCEGSYPIRTHLVAAGDTKPLTAGYAGLALLASMDEGEQRQRIQRLALDAPADWLEHNRWGVERSLREKLDEVRRLGYCAGPNVVMPGVAGMAAPVPSRSRAPYMAVSISAVEQRLLPERVRDLAPRLLEAAEAIGQLID</sequence>
<dbReference type="PANTHER" id="PTHR30136:SF35">
    <property type="entry name" value="HTH-TYPE TRANSCRIPTIONAL REGULATOR RV1719"/>
    <property type="match status" value="1"/>
</dbReference>
<dbReference type="InterPro" id="IPR036388">
    <property type="entry name" value="WH-like_DNA-bd_sf"/>
</dbReference>
<dbReference type="InterPro" id="IPR014757">
    <property type="entry name" value="Tscrpt_reg_IclR_C"/>
</dbReference>
<dbReference type="PROSITE" id="PS51077">
    <property type="entry name" value="HTH_ICLR"/>
    <property type="match status" value="1"/>
</dbReference>
<protein>
    <submittedName>
        <fullName evidence="6">IclR family transcriptional regulator</fullName>
    </submittedName>
</protein>
<feature type="domain" description="HTH iclR-type" evidence="4">
    <location>
        <begin position="32"/>
        <end position="94"/>
    </location>
</feature>
<reference evidence="6 7" key="1">
    <citation type="submission" date="2024-04" db="EMBL/GenBank/DDBJ databases">
        <title>Novel species of the genus Ideonella isolated from streams.</title>
        <authorList>
            <person name="Lu H."/>
        </authorList>
    </citation>
    <scope>NUCLEOTIDE SEQUENCE [LARGE SCALE GENOMIC DNA]</scope>
    <source>
        <strain evidence="6 7">BYS139W</strain>
    </source>
</reference>
<dbReference type="RefSeq" id="WP_341376570.1">
    <property type="nucleotide sequence ID" value="NZ_JBBUTF010000030.1"/>
</dbReference>
<dbReference type="Pfam" id="PF09339">
    <property type="entry name" value="HTH_IclR"/>
    <property type="match status" value="1"/>
</dbReference>
<organism evidence="6 7">
    <name type="scientific">Pseudaquabacterium rugosum</name>
    <dbReference type="NCBI Taxonomy" id="2984194"/>
    <lineage>
        <taxon>Bacteria</taxon>
        <taxon>Pseudomonadati</taxon>
        <taxon>Pseudomonadota</taxon>
        <taxon>Betaproteobacteria</taxon>
        <taxon>Burkholderiales</taxon>
        <taxon>Sphaerotilaceae</taxon>
        <taxon>Pseudaquabacterium</taxon>
    </lineage>
</organism>
<feature type="domain" description="IclR-ED" evidence="5">
    <location>
        <begin position="95"/>
        <end position="282"/>
    </location>
</feature>
<dbReference type="InterPro" id="IPR050707">
    <property type="entry name" value="HTH_MetabolicPath_Reg"/>
</dbReference>
<dbReference type="Proteomes" id="UP001368500">
    <property type="component" value="Unassembled WGS sequence"/>
</dbReference>
<dbReference type="SUPFAM" id="SSF46785">
    <property type="entry name" value="Winged helix' DNA-binding domain"/>
    <property type="match status" value="1"/>
</dbReference>